<dbReference type="InterPro" id="IPR047272">
    <property type="entry name" value="S49_SppA_C"/>
</dbReference>
<dbReference type="SUPFAM" id="SSF52096">
    <property type="entry name" value="ClpP/crotonase"/>
    <property type="match status" value="2"/>
</dbReference>
<dbReference type="Gene3D" id="6.20.330.10">
    <property type="match status" value="1"/>
</dbReference>
<comment type="subcellular location">
    <subcellularLocation>
        <location evidence="1">Membrane</location>
    </subcellularLocation>
</comment>
<dbReference type="Proteomes" id="UP000291106">
    <property type="component" value="Chromosome"/>
</dbReference>
<accession>A0A411PCW0</accession>
<dbReference type="Gene3D" id="3.90.226.10">
    <property type="entry name" value="2-enoyl-CoA Hydratase, Chain A, domain 1"/>
    <property type="match status" value="2"/>
</dbReference>
<keyword evidence="11" id="KW-1185">Reference proteome</keyword>
<feature type="transmembrane region" description="Helical" evidence="8">
    <location>
        <begin position="21"/>
        <end position="44"/>
    </location>
</feature>
<dbReference type="GO" id="GO:0006465">
    <property type="term" value="P:signal peptide processing"/>
    <property type="evidence" value="ECO:0007669"/>
    <property type="project" value="InterPro"/>
</dbReference>
<evidence type="ECO:0000256" key="7">
    <source>
        <dbReference type="PIRSR" id="PIRSR001217-1"/>
    </source>
</evidence>
<evidence type="ECO:0000313" key="11">
    <source>
        <dbReference type="Proteomes" id="UP000291106"/>
    </source>
</evidence>
<evidence type="ECO:0000256" key="4">
    <source>
        <dbReference type="ARBA" id="ARBA00022801"/>
    </source>
</evidence>
<dbReference type="InterPro" id="IPR047217">
    <property type="entry name" value="S49_SppA_67K_type_N"/>
</dbReference>
<evidence type="ECO:0000256" key="2">
    <source>
        <dbReference type="ARBA" id="ARBA00008683"/>
    </source>
</evidence>
<evidence type="ECO:0000256" key="3">
    <source>
        <dbReference type="ARBA" id="ARBA00022670"/>
    </source>
</evidence>
<keyword evidence="4" id="KW-0378">Hydrolase</keyword>
<dbReference type="InterPro" id="IPR004635">
    <property type="entry name" value="Pept_S49_SppA"/>
</dbReference>
<keyword evidence="8" id="KW-0812">Transmembrane</keyword>
<comment type="similarity">
    <text evidence="2">Belongs to the peptidase S49 family.</text>
</comment>
<keyword evidence="6 8" id="KW-0472">Membrane</keyword>
<name>A0A411PCW0_9GAMM</name>
<keyword evidence="8" id="KW-1133">Transmembrane helix</keyword>
<keyword evidence="5" id="KW-0720">Serine protease</keyword>
<dbReference type="OrthoDB" id="9764363at2"/>
<keyword evidence="3" id="KW-0645">Protease</keyword>
<evidence type="ECO:0000259" key="9">
    <source>
        <dbReference type="Pfam" id="PF01343"/>
    </source>
</evidence>
<evidence type="ECO:0000256" key="5">
    <source>
        <dbReference type="ARBA" id="ARBA00022825"/>
    </source>
</evidence>
<dbReference type="InterPro" id="IPR029045">
    <property type="entry name" value="ClpP/crotonase-like_dom_sf"/>
</dbReference>
<proteinExistence type="inferred from homology"/>
<dbReference type="RefSeq" id="WP_130597338.1">
    <property type="nucleotide sequence ID" value="NZ_CP036200.1"/>
</dbReference>
<dbReference type="InterPro" id="IPR004634">
    <property type="entry name" value="Pept_S49_pIV"/>
</dbReference>
<feature type="domain" description="Peptidase S49" evidence="9">
    <location>
        <begin position="137"/>
        <end position="252"/>
    </location>
</feature>
<dbReference type="NCBIfam" id="TIGR00706">
    <property type="entry name" value="SppA_dom"/>
    <property type="match status" value="1"/>
</dbReference>
<dbReference type="Pfam" id="PF01343">
    <property type="entry name" value="Peptidase_S49"/>
    <property type="match status" value="2"/>
</dbReference>
<dbReference type="PANTHER" id="PTHR33209">
    <property type="entry name" value="PROTEASE 4"/>
    <property type="match status" value="1"/>
</dbReference>
<protein>
    <submittedName>
        <fullName evidence="10">Signal peptide peptidase SppA</fullName>
    </submittedName>
</protein>
<feature type="active site" description="Nucleophile" evidence="7">
    <location>
        <position position="409"/>
    </location>
</feature>
<dbReference type="CDD" id="cd07018">
    <property type="entry name" value="S49_SppA_67K_type"/>
    <property type="match status" value="1"/>
</dbReference>
<evidence type="ECO:0000256" key="1">
    <source>
        <dbReference type="ARBA" id="ARBA00004370"/>
    </source>
</evidence>
<dbReference type="GO" id="GO:0016020">
    <property type="term" value="C:membrane"/>
    <property type="evidence" value="ECO:0007669"/>
    <property type="project" value="UniProtKB-SubCell"/>
</dbReference>
<dbReference type="PANTHER" id="PTHR33209:SF1">
    <property type="entry name" value="PEPTIDASE S49 DOMAIN-CONTAINING PROTEIN"/>
    <property type="match status" value="1"/>
</dbReference>
<evidence type="ECO:0000256" key="6">
    <source>
        <dbReference type="ARBA" id="ARBA00023136"/>
    </source>
</evidence>
<organism evidence="10 11">
    <name type="scientific">Shewanella maritima</name>
    <dbReference type="NCBI Taxonomy" id="2520507"/>
    <lineage>
        <taxon>Bacteria</taxon>
        <taxon>Pseudomonadati</taxon>
        <taxon>Pseudomonadota</taxon>
        <taxon>Gammaproteobacteria</taxon>
        <taxon>Alteromonadales</taxon>
        <taxon>Shewanellaceae</taxon>
        <taxon>Shewanella</taxon>
    </lineage>
</organism>
<dbReference type="KEGG" id="smai:EXU30_00610"/>
<gene>
    <name evidence="10" type="primary">sppA</name>
    <name evidence="10" type="ORF">EXU30_00610</name>
</gene>
<dbReference type="InterPro" id="IPR002142">
    <property type="entry name" value="Peptidase_S49"/>
</dbReference>
<reference evidence="10 11" key="1">
    <citation type="submission" date="2019-02" db="EMBL/GenBank/DDBJ databases">
        <title>Shewanella sp. D4-2 isolated from Dokdo Island.</title>
        <authorList>
            <person name="Baek K."/>
        </authorList>
    </citation>
    <scope>NUCLEOTIDE SEQUENCE [LARGE SCALE GENOMIC DNA]</scope>
    <source>
        <strain evidence="10 11">D4-2</strain>
    </source>
</reference>
<dbReference type="NCBIfam" id="TIGR00705">
    <property type="entry name" value="SppA_67K"/>
    <property type="match status" value="1"/>
</dbReference>
<sequence length="614" mass="67235">MADKPSFLKKMFTLIGKVINGIRLVIVNLVFFSVLAIIFVALMVGEDEIIVEDNSALVLDLTGHIVDQKRYVDPFEAILQQSNNNNPDGEILLADILYVIQNATQDTRIQAIVLDLAQLRSAGISKMTAIGEALNEFRDAGKKVIAKGNNYNQQQYFLASYADTIYLNPQGSVSLDGLSRYRLFYKSALDKLKIDMHVFRVGTYKSAVEPFIRDDMSEDDKQASDQLLSDLWQSYSQTVGANRNVPADDLVLEHERFMAELDKADGEFAVVAKNMHWVDELVSAEAFRNAMIEMVGVSNDGESYKHIAFNDYLKLNAKLPTFVETDSVGVVVAKGNILNGKQPAGQIGGDSTSALLKQARFNPNIKAVVLRVDSPGGSAFASEQIRQEVLALKEAGKPVVVSMGSYAASGGYWISASADFIYATPTTLTGSIGIFGMFATFDKALSHIGVNSDGVATSEWAGLSAARPLSDNVKSVIQRHIEKGYLNFISLVANEREMTLEQVDAIAQGRVWTGKRALQLGLVDELGDIDQAVAKAAELANMDKFDTKLVEEPLSPEQVFVQQLMGATAEFIPPSFVNSSIASQMLNQFGSALEQFAMFDDPNHAYLYCEACNF</sequence>
<dbReference type="CDD" id="cd07023">
    <property type="entry name" value="S49_Sppa_N_C"/>
    <property type="match status" value="1"/>
</dbReference>
<feature type="active site" description="Proton donor/acceptor" evidence="7">
    <location>
        <position position="205"/>
    </location>
</feature>
<evidence type="ECO:0000256" key="8">
    <source>
        <dbReference type="SAM" id="Phobius"/>
    </source>
</evidence>
<dbReference type="AlphaFoldDB" id="A0A411PCW0"/>
<feature type="domain" description="Peptidase S49" evidence="9">
    <location>
        <begin position="392"/>
        <end position="542"/>
    </location>
</feature>
<dbReference type="GO" id="GO:0008236">
    <property type="term" value="F:serine-type peptidase activity"/>
    <property type="evidence" value="ECO:0007669"/>
    <property type="project" value="UniProtKB-KW"/>
</dbReference>
<dbReference type="EMBL" id="CP036200">
    <property type="protein sequence ID" value="QBF81361.1"/>
    <property type="molecule type" value="Genomic_DNA"/>
</dbReference>
<dbReference type="PIRSF" id="PIRSF001217">
    <property type="entry name" value="Protease_4_SppA"/>
    <property type="match status" value="1"/>
</dbReference>
<evidence type="ECO:0000313" key="10">
    <source>
        <dbReference type="EMBL" id="QBF81361.1"/>
    </source>
</evidence>